<organism evidence="2 3">
    <name type="scientific">Natronococcus amylolyticus DSM 10524</name>
    <dbReference type="NCBI Taxonomy" id="1227497"/>
    <lineage>
        <taxon>Archaea</taxon>
        <taxon>Methanobacteriati</taxon>
        <taxon>Methanobacteriota</taxon>
        <taxon>Stenosarchaea group</taxon>
        <taxon>Halobacteria</taxon>
        <taxon>Halobacteriales</taxon>
        <taxon>Natrialbaceae</taxon>
        <taxon>Natronococcus</taxon>
    </lineage>
</organism>
<keyword evidence="3" id="KW-1185">Reference proteome</keyword>
<sequence length="131" mass="14540">MDATAEENERSFSASIEMIRRHIGNVAIFRSRLFVAIRPTEGTNAWNSEEDGSDEYESAVSSPGAPEPTNLPEALSVLRHRTNRRILSHLLQQDEELPVERLATRIAEEQALPATDGVVKSAERNDEDTGP</sequence>
<evidence type="ECO:0000256" key="1">
    <source>
        <dbReference type="SAM" id="MobiDB-lite"/>
    </source>
</evidence>
<feature type="compositionally biased region" description="Acidic residues" evidence="1">
    <location>
        <begin position="48"/>
        <end position="57"/>
    </location>
</feature>
<protein>
    <submittedName>
        <fullName evidence="2">Uncharacterized protein</fullName>
    </submittedName>
</protein>
<evidence type="ECO:0000313" key="3">
    <source>
        <dbReference type="Proteomes" id="UP000011688"/>
    </source>
</evidence>
<feature type="region of interest" description="Disordered" evidence="1">
    <location>
        <begin position="108"/>
        <end position="131"/>
    </location>
</feature>
<comment type="caution">
    <text evidence="2">The sequence shown here is derived from an EMBL/GenBank/DDBJ whole genome shotgun (WGS) entry which is preliminary data.</text>
</comment>
<gene>
    <name evidence="2" type="ORF">C491_19769</name>
</gene>
<accession>L9WYE6</accession>
<name>L9WYE6_9EURY</name>
<dbReference type="STRING" id="1227497.C491_19769"/>
<feature type="region of interest" description="Disordered" evidence="1">
    <location>
        <begin position="41"/>
        <end position="71"/>
    </location>
</feature>
<proteinExistence type="predicted"/>
<dbReference type="Proteomes" id="UP000011688">
    <property type="component" value="Unassembled WGS sequence"/>
</dbReference>
<reference evidence="2 3" key="1">
    <citation type="journal article" date="2014" name="PLoS Genet.">
        <title>Phylogenetically driven sequencing of extremely halophilic archaea reveals strategies for static and dynamic osmo-response.</title>
        <authorList>
            <person name="Becker E.A."/>
            <person name="Seitzer P.M."/>
            <person name="Tritt A."/>
            <person name="Larsen D."/>
            <person name="Krusor M."/>
            <person name="Yao A.I."/>
            <person name="Wu D."/>
            <person name="Madern D."/>
            <person name="Eisen J.A."/>
            <person name="Darling A.E."/>
            <person name="Facciotti M.T."/>
        </authorList>
    </citation>
    <scope>NUCLEOTIDE SEQUENCE [LARGE SCALE GENOMIC DNA]</scope>
    <source>
        <strain evidence="2 3">DSM 10524</strain>
    </source>
</reference>
<dbReference type="EMBL" id="AOIB01000037">
    <property type="protein sequence ID" value="ELY54437.1"/>
    <property type="molecule type" value="Genomic_DNA"/>
</dbReference>
<evidence type="ECO:0000313" key="2">
    <source>
        <dbReference type="EMBL" id="ELY54437.1"/>
    </source>
</evidence>
<dbReference type="AlphaFoldDB" id="L9WYE6"/>